<keyword evidence="3" id="KW-1185">Reference proteome</keyword>
<reference evidence="2" key="1">
    <citation type="submission" date="2022-01" db="EMBL/GenBank/DDBJ databases">
        <title>Draft genome of Methanogenium marinum DSM 15558.</title>
        <authorList>
            <person name="Chen S.-C."/>
            <person name="You Y.-T."/>
        </authorList>
    </citation>
    <scope>NUCLEOTIDE SEQUENCE</scope>
    <source>
        <strain evidence="2">DSM 15558</strain>
    </source>
</reference>
<dbReference type="EMBL" id="JAKELO010000001">
    <property type="protein sequence ID" value="MDE4907020.1"/>
    <property type="molecule type" value="Genomic_DNA"/>
</dbReference>
<proteinExistence type="predicted"/>
<gene>
    <name evidence="2" type="ORF">L0665_00050</name>
</gene>
<accession>A0A9Q4KTR1</accession>
<evidence type="ECO:0000256" key="1">
    <source>
        <dbReference type="SAM" id="MobiDB-lite"/>
    </source>
</evidence>
<evidence type="ECO:0000313" key="2">
    <source>
        <dbReference type="EMBL" id="MDE4907020.1"/>
    </source>
</evidence>
<feature type="region of interest" description="Disordered" evidence="1">
    <location>
        <begin position="1"/>
        <end position="25"/>
    </location>
</feature>
<feature type="compositionally biased region" description="Basic and acidic residues" evidence="1">
    <location>
        <begin position="7"/>
        <end position="22"/>
    </location>
</feature>
<name>A0A9Q4KTR1_9EURY</name>
<dbReference type="Proteomes" id="UP001143747">
    <property type="component" value="Unassembled WGS sequence"/>
</dbReference>
<organism evidence="2 3">
    <name type="scientific">Methanogenium marinum</name>
    <dbReference type="NCBI Taxonomy" id="348610"/>
    <lineage>
        <taxon>Archaea</taxon>
        <taxon>Methanobacteriati</taxon>
        <taxon>Methanobacteriota</taxon>
        <taxon>Stenosarchaea group</taxon>
        <taxon>Methanomicrobia</taxon>
        <taxon>Methanomicrobiales</taxon>
        <taxon>Methanomicrobiaceae</taxon>
        <taxon>Methanogenium</taxon>
    </lineage>
</organism>
<protein>
    <submittedName>
        <fullName evidence="2">Uncharacterized protein</fullName>
    </submittedName>
</protein>
<evidence type="ECO:0000313" key="3">
    <source>
        <dbReference type="Proteomes" id="UP001143747"/>
    </source>
</evidence>
<sequence length="107" mass="12040">MSSTPSSKKEYSGREDDKKTDKYTSGGVQETGIKYFHVGGLQTKYKLACLPIRESEKCQIQGRMSPESQRILAGTKWSESGFVPSFKDTDKILKDVARRTYGKTHGR</sequence>
<dbReference type="RefSeq" id="WP_274923685.1">
    <property type="nucleotide sequence ID" value="NZ_JAKELO010000001.1"/>
</dbReference>
<comment type="caution">
    <text evidence="2">The sequence shown here is derived from an EMBL/GenBank/DDBJ whole genome shotgun (WGS) entry which is preliminary data.</text>
</comment>
<dbReference type="AlphaFoldDB" id="A0A9Q4KTR1"/>